<evidence type="ECO:0000313" key="1">
    <source>
        <dbReference type="EMBL" id="GAA4367453.1"/>
    </source>
</evidence>
<reference evidence="2" key="1">
    <citation type="journal article" date="2019" name="Int. J. Syst. Evol. Microbiol.">
        <title>The Global Catalogue of Microorganisms (GCM) 10K type strain sequencing project: providing services to taxonomists for standard genome sequencing and annotation.</title>
        <authorList>
            <consortium name="The Broad Institute Genomics Platform"/>
            <consortium name="The Broad Institute Genome Sequencing Center for Infectious Disease"/>
            <person name="Wu L."/>
            <person name="Ma J."/>
        </authorList>
    </citation>
    <scope>NUCLEOTIDE SEQUENCE [LARGE SCALE GENOMIC DNA]</scope>
    <source>
        <strain evidence="2">JCM 17923</strain>
    </source>
</reference>
<name>A0ABP8IQQ8_9BACT</name>
<accession>A0ABP8IQQ8</accession>
<dbReference type="RefSeq" id="WP_345237847.1">
    <property type="nucleotide sequence ID" value="NZ_BAABGZ010000078.1"/>
</dbReference>
<dbReference type="InterPro" id="IPR036388">
    <property type="entry name" value="WH-like_DNA-bd_sf"/>
</dbReference>
<sequence length="171" mass="19508">MRAKCDFWTKLLTKAKNERTGEPTVALRVALSRDGVRYDLTVRRLVYAAFVRAELGDGVVLNRDGNGWDNRVENLQLATNREKGRRVVARQRHTSSLATADRSQWPQTYGGYSRRKPVARCDRATGAVLETYPSIAEAVRRTGWDEKSIILAAKGRWQHYHGFAWRYVEAA</sequence>
<protein>
    <recommendedName>
        <fullName evidence="3">HNH endonuclease</fullName>
    </recommendedName>
</protein>
<evidence type="ECO:0008006" key="3">
    <source>
        <dbReference type="Google" id="ProtNLM"/>
    </source>
</evidence>
<organism evidence="1 2">
    <name type="scientific">Hymenobacter saemangeumensis</name>
    <dbReference type="NCBI Taxonomy" id="1084522"/>
    <lineage>
        <taxon>Bacteria</taxon>
        <taxon>Pseudomonadati</taxon>
        <taxon>Bacteroidota</taxon>
        <taxon>Cytophagia</taxon>
        <taxon>Cytophagales</taxon>
        <taxon>Hymenobacteraceae</taxon>
        <taxon>Hymenobacter</taxon>
    </lineage>
</organism>
<dbReference type="SUPFAM" id="SSF54060">
    <property type="entry name" value="His-Me finger endonucleases"/>
    <property type="match status" value="1"/>
</dbReference>
<dbReference type="Proteomes" id="UP001501153">
    <property type="component" value="Unassembled WGS sequence"/>
</dbReference>
<dbReference type="EMBL" id="BAABGZ010000078">
    <property type="protein sequence ID" value="GAA4367453.1"/>
    <property type="molecule type" value="Genomic_DNA"/>
</dbReference>
<gene>
    <name evidence="1" type="ORF">GCM10023185_39330</name>
</gene>
<dbReference type="SUPFAM" id="SSF64496">
    <property type="entry name" value="DNA-binding domain of intron-encoded endonucleases"/>
    <property type="match status" value="1"/>
</dbReference>
<dbReference type="Gene3D" id="1.10.10.10">
    <property type="entry name" value="Winged helix-like DNA-binding domain superfamily/Winged helix DNA-binding domain"/>
    <property type="match status" value="1"/>
</dbReference>
<evidence type="ECO:0000313" key="2">
    <source>
        <dbReference type="Proteomes" id="UP001501153"/>
    </source>
</evidence>
<comment type="caution">
    <text evidence="1">The sequence shown here is derived from an EMBL/GenBank/DDBJ whole genome shotgun (WGS) entry which is preliminary data.</text>
</comment>
<proteinExistence type="predicted"/>
<dbReference type="InterPro" id="IPR044925">
    <property type="entry name" value="His-Me_finger_sf"/>
</dbReference>
<dbReference type="Gene3D" id="3.90.75.20">
    <property type="match status" value="1"/>
</dbReference>
<keyword evidence="2" id="KW-1185">Reference proteome</keyword>